<gene>
    <name evidence="1" type="ORF">M404DRAFT_36210</name>
</gene>
<dbReference type="EMBL" id="KN832184">
    <property type="protein sequence ID" value="KIN93299.1"/>
    <property type="molecule type" value="Genomic_DNA"/>
</dbReference>
<dbReference type="PANTHER" id="PTHR46579:SF1">
    <property type="entry name" value="F5_8 TYPE C DOMAIN-CONTAINING PROTEIN"/>
    <property type="match status" value="1"/>
</dbReference>
<proteinExistence type="predicted"/>
<sequence>MAIQILIKYTITDNNINEADHLLCEYNIELIKLYGLGVIKPNHHYSTHVGNCACNFGPLHNFWTFLFENLNKVLKSFKANNHAKGELKTTFFKEFQHTCETSHIICTLHANPAKALGSDTAQIMQKATHEEHGMVTGLAALCQDLNENSMDAGLDYSLSPQHYENILSMETYQLVTCALNA</sequence>
<reference evidence="2" key="2">
    <citation type="submission" date="2015-01" db="EMBL/GenBank/DDBJ databases">
        <title>Evolutionary Origins and Diversification of the Mycorrhizal Mutualists.</title>
        <authorList>
            <consortium name="DOE Joint Genome Institute"/>
            <consortium name="Mycorrhizal Genomics Consortium"/>
            <person name="Kohler A."/>
            <person name="Kuo A."/>
            <person name="Nagy L.G."/>
            <person name="Floudas D."/>
            <person name="Copeland A."/>
            <person name="Barry K.W."/>
            <person name="Cichocki N."/>
            <person name="Veneault-Fourrey C."/>
            <person name="LaButti K."/>
            <person name="Lindquist E.A."/>
            <person name="Lipzen A."/>
            <person name="Lundell T."/>
            <person name="Morin E."/>
            <person name="Murat C."/>
            <person name="Riley R."/>
            <person name="Ohm R."/>
            <person name="Sun H."/>
            <person name="Tunlid A."/>
            <person name="Henrissat B."/>
            <person name="Grigoriev I.V."/>
            <person name="Hibbett D.S."/>
            <person name="Martin F."/>
        </authorList>
    </citation>
    <scope>NUCLEOTIDE SEQUENCE [LARGE SCALE GENOMIC DNA]</scope>
    <source>
        <strain evidence="2">Marx 270</strain>
    </source>
</reference>
<protein>
    <submittedName>
        <fullName evidence="1">Uncharacterized protein</fullName>
    </submittedName>
</protein>
<evidence type="ECO:0000313" key="2">
    <source>
        <dbReference type="Proteomes" id="UP000054217"/>
    </source>
</evidence>
<dbReference type="HOGENOM" id="CLU_1272740_0_0_1"/>
<organism evidence="1 2">
    <name type="scientific">Pisolithus tinctorius Marx 270</name>
    <dbReference type="NCBI Taxonomy" id="870435"/>
    <lineage>
        <taxon>Eukaryota</taxon>
        <taxon>Fungi</taxon>
        <taxon>Dikarya</taxon>
        <taxon>Basidiomycota</taxon>
        <taxon>Agaricomycotina</taxon>
        <taxon>Agaricomycetes</taxon>
        <taxon>Agaricomycetidae</taxon>
        <taxon>Boletales</taxon>
        <taxon>Sclerodermatineae</taxon>
        <taxon>Pisolithaceae</taxon>
        <taxon>Pisolithus</taxon>
    </lineage>
</organism>
<dbReference type="AlphaFoldDB" id="A0A0C3MWI8"/>
<name>A0A0C3MWI8_PISTI</name>
<reference evidence="1 2" key="1">
    <citation type="submission" date="2014-04" db="EMBL/GenBank/DDBJ databases">
        <authorList>
            <consortium name="DOE Joint Genome Institute"/>
            <person name="Kuo A."/>
            <person name="Kohler A."/>
            <person name="Costa M.D."/>
            <person name="Nagy L.G."/>
            <person name="Floudas D."/>
            <person name="Copeland A."/>
            <person name="Barry K.W."/>
            <person name="Cichocki N."/>
            <person name="Veneault-Fourrey C."/>
            <person name="LaButti K."/>
            <person name="Lindquist E.A."/>
            <person name="Lipzen A."/>
            <person name="Lundell T."/>
            <person name="Morin E."/>
            <person name="Murat C."/>
            <person name="Sun H."/>
            <person name="Tunlid A."/>
            <person name="Henrissat B."/>
            <person name="Grigoriev I.V."/>
            <person name="Hibbett D.S."/>
            <person name="Martin F."/>
            <person name="Nordberg H.P."/>
            <person name="Cantor M.N."/>
            <person name="Hua S.X."/>
        </authorList>
    </citation>
    <scope>NUCLEOTIDE SEQUENCE [LARGE SCALE GENOMIC DNA]</scope>
    <source>
        <strain evidence="1 2">Marx 270</strain>
    </source>
</reference>
<evidence type="ECO:0000313" key="1">
    <source>
        <dbReference type="EMBL" id="KIN93299.1"/>
    </source>
</evidence>
<dbReference type="PANTHER" id="PTHR46579">
    <property type="entry name" value="F5/8 TYPE C DOMAIN-CONTAINING PROTEIN-RELATED"/>
    <property type="match status" value="1"/>
</dbReference>
<dbReference type="STRING" id="870435.A0A0C3MWI8"/>
<dbReference type="OrthoDB" id="3247418at2759"/>
<keyword evidence="2" id="KW-1185">Reference proteome</keyword>
<accession>A0A0C3MWI8</accession>
<dbReference type="InParanoid" id="A0A0C3MWI8"/>
<dbReference type="Proteomes" id="UP000054217">
    <property type="component" value="Unassembled WGS sequence"/>
</dbReference>